<comment type="similarity">
    <text evidence="2">Belongs to the RecX family.</text>
</comment>
<evidence type="ECO:0000313" key="13">
    <source>
        <dbReference type="Proteomes" id="UP000029558"/>
    </source>
</evidence>
<dbReference type="AlphaFoldDB" id="A0A9Q6LJW9"/>
<reference evidence="12 14" key="3">
    <citation type="submission" date="2019-04" db="EMBL/GenBank/DDBJ databases">
        <title>Complete genome sequencing of Piscirickettsia salmonis strain Psal-009.</title>
        <authorList>
            <person name="Schober I."/>
            <person name="Bunk B."/>
            <person name="Sproer C."/>
            <person name="Carril G.P."/>
            <person name="Riedel T."/>
            <person name="Flores-Herrera P.A."/>
            <person name="Nourdin-Galindo G."/>
            <person name="Marshall S.H."/>
            <person name="Overmann J."/>
        </authorList>
    </citation>
    <scope>NUCLEOTIDE SEQUENCE [LARGE SCALE GENOMIC DNA]</scope>
    <source>
        <strain evidence="12 14">Psal-009</strain>
    </source>
</reference>
<evidence type="ECO:0000256" key="8">
    <source>
        <dbReference type="ARBA" id="ARBA00022840"/>
    </source>
</evidence>
<evidence type="ECO:0000256" key="2">
    <source>
        <dbReference type="ARBA" id="ARBA00009695"/>
    </source>
</evidence>
<dbReference type="GO" id="GO:0043138">
    <property type="term" value="F:3'-5' DNA helicase activity"/>
    <property type="evidence" value="ECO:0007669"/>
    <property type="project" value="TreeGrafter"/>
</dbReference>
<evidence type="ECO:0000256" key="7">
    <source>
        <dbReference type="ARBA" id="ARBA00022806"/>
    </source>
</evidence>
<accession>A0A9Q6LJW9</accession>
<keyword evidence="6 9" id="KW-0378">Hydrolase</keyword>
<dbReference type="EMBL" id="CP038908">
    <property type="protein sequence ID" value="QGO04553.1"/>
    <property type="molecule type" value="Genomic_DNA"/>
</dbReference>
<organism evidence="12 14">
    <name type="scientific">Piscirickettsia salmonis</name>
    <dbReference type="NCBI Taxonomy" id="1238"/>
    <lineage>
        <taxon>Bacteria</taxon>
        <taxon>Pseudomonadati</taxon>
        <taxon>Pseudomonadota</taxon>
        <taxon>Gammaproteobacteria</taxon>
        <taxon>Thiotrichales</taxon>
        <taxon>Piscirickettsiaceae</taxon>
        <taxon>Piscirickettsia</taxon>
    </lineage>
</organism>
<evidence type="ECO:0000313" key="12">
    <source>
        <dbReference type="EMBL" id="QGO04553.1"/>
    </source>
</evidence>
<dbReference type="GO" id="GO:0005524">
    <property type="term" value="F:ATP binding"/>
    <property type="evidence" value="ECO:0007669"/>
    <property type="project" value="UniProtKB-UniRule"/>
</dbReference>
<dbReference type="InterPro" id="IPR014016">
    <property type="entry name" value="UvrD-like_ATP-bd"/>
</dbReference>
<keyword evidence="7 9" id="KW-0347">Helicase</keyword>
<dbReference type="PANTHER" id="PTHR11070">
    <property type="entry name" value="UVRD / RECB / PCRA DNA HELICASE FAMILY MEMBER"/>
    <property type="match status" value="1"/>
</dbReference>
<dbReference type="EMBL" id="CP012509">
    <property type="protein sequence ID" value="ALB24342.1"/>
    <property type="molecule type" value="Genomic_DNA"/>
</dbReference>
<dbReference type="Gene3D" id="3.40.50.300">
    <property type="entry name" value="P-loop containing nucleotide triphosphate hydrolases"/>
    <property type="match status" value="2"/>
</dbReference>
<keyword evidence="8 9" id="KW-0067">ATP-binding</keyword>
<geneLocation type="plasmid" evidence="11 13">
    <name>pPSB1-1</name>
</geneLocation>
<keyword evidence="4" id="KW-0963">Cytoplasm</keyword>
<dbReference type="Proteomes" id="UP000422232">
    <property type="component" value="Chromosome"/>
</dbReference>
<dbReference type="Pfam" id="PF21981">
    <property type="entry name" value="RecX_HTH3"/>
    <property type="match status" value="1"/>
</dbReference>
<evidence type="ECO:0000256" key="9">
    <source>
        <dbReference type="PROSITE-ProRule" id="PRU00560"/>
    </source>
</evidence>
<evidence type="ECO:0000259" key="10">
    <source>
        <dbReference type="PROSITE" id="PS51198"/>
    </source>
</evidence>
<dbReference type="GO" id="GO:0031297">
    <property type="term" value="P:replication fork processing"/>
    <property type="evidence" value="ECO:0007669"/>
    <property type="project" value="TreeGrafter"/>
</dbReference>
<feature type="domain" description="UvrD-like helicase ATP-binding" evidence="10">
    <location>
        <begin position="3"/>
        <end position="318"/>
    </location>
</feature>
<evidence type="ECO:0000256" key="5">
    <source>
        <dbReference type="ARBA" id="ARBA00022741"/>
    </source>
</evidence>
<dbReference type="GO" id="GO:0005737">
    <property type="term" value="C:cytoplasm"/>
    <property type="evidence" value="ECO:0007669"/>
    <property type="project" value="UniProtKB-SubCell"/>
</dbReference>
<feature type="binding site" evidence="9">
    <location>
        <begin position="24"/>
        <end position="31"/>
    </location>
    <ligand>
        <name>ATP</name>
        <dbReference type="ChEBI" id="CHEBI:30616"/>
    </ligand>
</feature>
<dbReference type="InterPro" id="IPR036388">
    <property type="entry name" value="WH-like_DNA-bd_sf"/>
</dbReference>
<reference evidence="11" key="2">
    <citation type="submission" date="2015-08" db="EMBL/GenBank/DDBJ databases">
        <title>Complete genome sequence of Piscirickettsia salmonis strain PM32597B1.</title>
        <authorList>
            <person name="Bohle H."/>
            <person name="Henriquez P."/>
            <person name="Navas E."/>
            <person name="Grothusen H."/>
            <person name="Bustamante F."/>
            <person name="Bustos P."/>
            <person name="Bustos P."/>
            <person name="Mancilla M."/>
        </authorList>
    </citation>
    <scope>NUCLEOTIDE SEQUENCE</scope>
    <source>
        <strain evidence="11">PM32597B1</strain>
        <plasmid evidence="11">pPSB1-1</plasmid>
    </source>
</reference>
<dbReference type="InterPro" id="IPR027785">
    <property type="entry name" value="UvrD-like_helicase_C"/>
</dbReference>
<dbReference type="PANTHER" id="PTHR11070:SF30">
    <property type="entry name" value="F-BOX DNA HELICASE 1"/>
    <property type="match status" value="1"/>
</dbReference>
<dbReference type="Gene3D" id="1.10.10.10">
    <property type="entry name" value="Winged helix-like DNA-binding domain superfamily/Winged helix DNA-binding domain"/>
    <property type="match status" value="1"/>
</dbReference>
<dbReference type="OrthoDB" id="5318045at2"/>
<evidence type="ECO:0000256" key="6">
    <source>
        <dbReference type="ARBA" id="ARBA00022801"/>
    </source>
</evidence>
<evidence type="ECO:0000313" key="14">
    <source>
        <dbReference type="Proteomes" id="UP000422232"/>
    </source>
</evidence>
<evidence type="ECO:0000256" key="4">
    <source>
        <dbReference type="ARBA" id="ARBA00022490"/>
    </source>
</evidence>
<dbReference type="GO" id="GO:0003677">
    <property type="term" value="F:DNA binding"/>
    <property type="evidence" value="ECO:0007669"/>
    <property type="project" value="InterPro"/>
</dbReference>
<dbReference type="Proteomes" id="UP000029558">
    <property type="component" value="Plasmid pPSB1-1"/>
</dbReference>
<keyword evidence="14" id="KW-1185">Reference proteome</keyword>
<evidence type="ECO:0000313" key="11">
    <source>
        <dbReference type="EMBL" id="ALB24342.1"/>
    </source>
</evidence>
<reference evidence="11 13" key="1">
    <citation type="journal article" date="2014" name="Genome Announc.">
        <title>Comparative Genome Analysis of Two Isolates of the Fish Pathogen Piscirickettsia salmonis from Different Hosts Reveals Major Differences in Virulence-Associated Secretion Systems.</title>
        <authorList>
            <person name="Bohle H."/>
            <person name="Henriquez P."/>
            <person name="Grothusen H."/>
            <person name="Navas E."/>
            <person name="Sandoval A."/>
            <person name="Bustamante F."/>
            <person name="Bustos P."/>
            <person name="Mancilla M."/>
        </authorList>
    </citation>
    <scope>NUCLEOTIDE SEQUENCE [LARGE SCALE GENOMIC DNA]</scope>
    <source>
        <strain evidence="13">B1-32597</strain>
        <strain evidence="11">PM32597B1</strain>
    </source>
</reference>
<protein>
    <recommendedName>
        <fullName evidence="3">Regulatory protein RecX</fullName>
    </recommendedName>
</protein>
<name>A0A9Q6LJW9_PISSA</name>
<evidence type="ECO:0000256" key="1">
    <source>
        <dbReference type="ARBA" id="ARBA00004496"/>
    </source>
</evidence>
<dbReference type="GO" id="GO:0016787">
    <property type="term" value="F:hydrolase activity"/>
    <property type="evidence" value="ECO:0007669"/>
    <property type="project" value="UniProtKB-UniRule"/>
</dbReference>
<sequence>MKPTEEQQKIINAVKSGNNLHVAAFAGTGKTTTLELIGRHYSTQKGLYLAYNRAILDDSKGKFPKNIICKTTHSLAYATYGRDYREKLNNRITSMKVADHLAISLLRHHINGKIVQATSRNIAACATRIVAHYCNSADTEIGVQHLSMFHIKMLQNRYKKEEIELELDKSRINKPKTFLECYARICLQEAERLWQCMIDLKNHTIGITHDGYLKLYQLSKPILNQYDFIMLDEAQDANPAILDIFERQTAQRIYVGDQHQQIYSWRGSINAMEQMSGEKHFLTQSFRFGQPIADFANKILKKLGESRQIQANPNVTSKLDAIDPSQPFTILCRTNAGLLVCCLQHIELGRRVACVGGIKEALSDFTAAYYLWRNELDKVISNKIKLYQTWQNLVDEASLTGDRELKGIIKFILEHDEYSLEVIEKIKEAVEMDENKANVILSTAHKAKGRQWSQVLIHNDFEDYKSCSGEELNLWYVAVTRAMHTLDLSEISKQEDLEKPKSQPKQVAVATEQKLEEFVDLTEESKAASIIQNNPNKSSQWLKLKMHQKGIAAGVTAKLLTDCDSHDREVALCLAQKKWPKIKAKDTRQRVSKLAGFLGRQGFSADLCWEIASLQEELND</sequence>
<dbReference type="RefSeq" id="WP_027242576.1">
    <property type="nucleotide sequence ID" value="NZ_CP012416.1"/>
</dbReference>
<proteinExistence type="inferred from homology"/>
<evidence type="ECO:0000256" key="3">
    <source>
        <dbReference type="ARBA" id="ARBA00018111"/>
    </source>
</evidence>
<dbReference type="SUPFAM" id="SSF52540">
    <property type="entry name" value="P-loop containing nucleoside triphosphate hydrolases"/>
    <property type="match status" value="1"/>
</dbReference>
<keyword evidence="5 9" id="KW-0547">Nucleotide-binding</keyword>
<dbReference type="InterPro" id="IPR027417">
    <property type="entry name" value="P-loop_NTPase"/>
</dbReference>
<dbReference type="Pfam" id="PF13538">
    <property type="entry name" value="UvrD_C_2"/>
    <property type="match status" value="1"/>
</dbReference>
<dbReference type="PROSITE" id="PS51198">
    <property type="entry name" value="UVRD_HELICASE_ATP_BIND"/>
    <property type="match status" value="1"/>
</dbReference>
<dbReference type="InterPro" id="IPR000212">
    <property type="entry name" value="DNA_helicase_UvrD/REP"/>
</dbReference>
<keyword evidence="11" id="KW-0614">Plasmid</keyword>
<gene>
    <name evidence="11" type="ORF">KU39_1p1</name>
    <name evidence="12" type="ORF">Psal009_00422</name>
</gene>
<dbReference type="GO" id="GO:0000724">
    <property type="term" value="P:double-strand break repair via homologous recombination"/>
    <property type="evidence" value="ECO:0007669"/>
    <property type="project" value="TreeGrafter"/>
</dbReference>
<comment type="subcellular location">
    <subcellularLocation>
        <location evidence="1">Cytoplasm</location>
    </subcellularLocation>
</comment>
<dbReference type="Pfam" id="PF00580">
    <property type="entry name" value="UvrD-helicase"/>
    <property type="match status" value="1"/>
</dbReference>
<dbReference type="InterPro" id="IPR053925">
    <property type="entry name" value="RecX_HTH_3rd"/>
</dbReference>